<proteinExistence type="predicted"/>
<dbReference type="EMBL" id="JABWDY010016495">
    <property type="protein sequence ID" value="KAF5196059.1"/>
    <property type="molecule type" value="Genomic_DNA"/>
</dbReference>
<dbReference type="Proteomes" id="UP000554482">
    <property type="component" value="Unassembled WGS sequence"/>
</dbReference>
<accession>A0A7J6WF59</accession>
<reference evidence="1 2" key="1">
    <citation type="submission" date="2020-06" db="EMBL/GenBank/DDBJ databases">
        <title>Transcriptomic and genomic resources for Thalictrum thalictroides and T. hernandezii: Facilitating candidate gene discovery in an emerging model plant lineage.</title>
        <authorList>
            <person name="Arias T."/>
            <person name="Riano-Pachon D.M."/>
            <person name="Di Stilio V.S."/>
        </authorList>
    </citation>
    <scope>NUCLEOTIDE SEQUENCE [LARGE SCALE GENOMIC DNA]</scope>
    <source>
        <strain evidence="2">cv. WT478/WT964</strain>
        <tissue evidence="1">Leaves</tissue>
    </source>
</reference>
<dbReference type="AlphaFoldDB" id="A0A7J6WF59"/>
<organism evidence="1 2">
    <name type="scientific">Thalictrum thalictroides</name>
    <name type="common">Rue-anemone</name>
    <name type="synonym">Anemone thalictroides</name>
    <dbReference type="NCBI Taxonomy" id="46969"/>
    <lineage>
        <taxon>Eukaryota</taxon>
        <taxon>Viridiplantae</taxon>
        <taxon>Streptophyta</taxon>
        <taxon>Embryophyta</taxon>
        <taxon>Tracheophyta</taxon>
        <taxon>Spermatophyta</taxon>
        <taxon>Magnoliopsida</taxon>
        <taxon>Ranunculales</taxon>
        <taxon>Ranunculaceae</taxon>
        <taxon>Thalictroideae</taxon>
        <taxon>Thalictrum</taxon>
    </lineage>
</organism>
<gene>
    <name evidence="1" type="ORF">FRX31_014354</name>
</gene>
<comment type="caution">
    <text evidence="1">The sequence shown here is derived from an EMBL/GenBank/DDBJ whole genome shotgun (WGS) entry which is preliminary data.</text>
</comment>
<protein>
    <submittedName>
        <fullName evidence="1">Uncharacterized protein</fullName>
    </submittedName>
</protein>
<keyword evidence="2" id="KW-1185">Reference proteome</keyword>
<sequence>MEQLRRNSEIQEQRQRLGIMERTLRHTRITGIEVGTALTSRRILTAREAMIDVEVMIVLEIMTVGKTIDHGEMTKKVIA</sequence>
<name>A0A7J6WF59_THATH</name>
<evidence type="ECO:0000313" key="1">
    <source>
        <dbReference type="EMBL" id="KAF5196059.1"/>
    </source>
</evidence>
<evidence type="ECO:0000313" key="2">
    <source>
        <dbReference type="Proteomes" id="UP000554482"/>
    </source>
</evidence>